<dbReference type="Proteomes" id="UP001152888">
    <property type="component" value="Unassembled WGS sequence"/>
</dbReference>
<name>A0A9P0Q820_ACAOB</name>
<accession>A0A9P0Q820</accession>
<evidence type="ECO:0000313" key="2">
    <source>
        <dbReference type="Proteomes" id="UP001152888"/>
    </source>
</evidence>
<proteinExistence type="predicted"/>
<keyword evidence="2" id="KW-1185">Reference proteome</keyword>
<dbReference type="AlphaFoldDB" id="A0A9P0Q820"/>
<evidence type="ECO:0000313" key="1">
    <source>
        <dbReference type="EMBL" id="CAH2014273.1"/>
    </source>
</evidence>
<dbReference type="EMBL" id="CAKOFQ010008461">
    <property type="protein sequence ID" value="CAH2014273.1"/>
    <property type="molecule type" value="Genomic_DNA"/>
</dbReference>
<gene>
    <name evidence="1" type="ORF">ACAOBT_LOCUS34001</name>
</gene>
<comment type="caution">
    <text evidence="1">The sequence shown here is derived from an EMBL/GenBank/DDBJ whole genome shotgun (WGS) entry which is preliminary data.</text>
</comment>
<organism evidence="1 2">
    <name type="scientific">Acanthoscelides obtectus</name>
    <name type="common">Bean weevil</name>
    <name type="synonym">Bruchus obtectus</name>
    <dbReference type="NCBI Taxonomy" id="200917"/>
    <lineage>
        <taxon>Eukaryota</taxon>
        <taxon>Metazoa</taxon>
        <taxon>Ecdysozoa</taxon>
        <taxon>Arthropoda</taxon>
        <taxon>Hexapoda</taxon>
        <taxon>Insecta</taxon>
        <taxon>Pterygota</taxon>
        <taxon>Neoptera</taxon>
        <taxon>Endopterygota</taxon>
        <taxon>Coleoptera</taxon>
        <taxon>Polyphaga</taxon>
        <taxon>Cucujiformia</taxon>
        <taxon>Chrysomeloidea</taxon>
        <taxon>Chrysomelidae</taxon>
        <taxon>Bruchinae</taxon>
        <taxon>Bruchini</taxon>
        <taxon>Acanthoscelides</taxon>
    </lineage>
</organism>
<protein>
    <submittedName>
        <fullName evidence="1">Uncharacterized protein</fullName>
    </submittedName>
</protein>
<sequence length="84" mass="9798">MVIWSQDSYMCTINYTNCCRKFIHALPYPLGLHQFMRGGRVLDPFVRLCNYAVYNSIHSPRYHCLTNTKLLTNTLLISRVTEIA</sequence>
<reference evidence="1" key="1">
    <citation type="submission" date="2022-03" db="EMBL/GenBank/DDBJ databases">
        <authorList>
            <person name="Sayadi A."/>
        </authorList>
    </citation>
    <scope>NUCLEOTIDE SEQUENCE</scope>
</reference>